<evidence type="ECO:0000256" key="1">
    <source>
        <dbReference type="ARBA" id="ARBA00004496"/>
    </source>
</evidence>
<dbReference type="GO" id="GO:0005737">
    <property type="term" value="C:cytoplasm"/>
    <property type="evidence" value="ECO:0007669"/>
    <property type="project" value="UniProtKB-SubCell"/>
</dbReference>
<dbReference type="InterPro" id="IPR050156">
    <property type="entry name" value="TC-AMP_synthase_SUA5"/>
</dbReference>
<dbReference type="GO" id="GO:0008033">
    <property type="term" value="P:tRNA processing"/>
    <property type="evidence" value="ECO:0007669"/>
    <property type="project" value="UniProtKB-KW"/>
</dbReference>
<comment type="caution">
    <text evidence="13">The sequence shown here is derived from an EMBL/GenBank/DDBJ whole genome shotgun (WGS) entry which is preliminary data.</text>
</comment>
<dbReference type="EMBL" id="JAEKNR010000057">
    <property type="protein sequence ID" value="MBJ7597364.1"/>
    <property type="molecule type" value="Genomic_DNA"/>
</dbReference>
<dbReference type="Gene3D" id="3.90.870.10">
    <property type="entry name" value="DHBP synthase"/>
    <property type="match status" value="1"/>
</dbReference>
<keyword evidence="5" id="KW-0808">Transferase</keyword>
<accession>A0A934N897</accession>
<dbReference type="RefSeq" id="WP_338199526.1">
    <property type="nucleotide sequence ID" value="NZ_JAEKNR010000057.1"/>
</dbReference>
<evidence type="ECO:0000256" key="9">
    <source>
        <dbReference type="ARBA" id="ARBA00022840"/>
    </source>
</evidence>
<keyword evidence="6" id="KW-0819">tRNA processing</keyword>
<dbReference type="Proteomes" id="UP000612893">
    <property type="component" value="Unassembled WGS sequence"/>
</dbReference>
<dbReference type="PANTHER" id="PTHR17490">
    <property type="entry name" value="SUA5"/>
    <property type="match status" value="1"/>
</dbReference>
<evidence type="ECO:0000256" key="11">
    <source>
        <dbReference type="ARBA" id="ARBA00048366"/>
    </source>
</evidence>
<keyword evidence="7" id="KW-0548">Nucleotidyltransferase</keyword>
<dbReference type="GO" id="GO:0005524">
    <property type="term" value="F:ATP binding"/>
    <property type="evidence" value="ECO:0007669"/>
    <property type="project" value="UniProtKB-KW"/>
</dbReference>
<dbReference type="AlphaFoldDB" id="A0A934N897"/>
<organism evidence="13 14">
    <name type="scientific">Candidatus Nephthysia bennettiae</name>
    <dbReference type="NCBI Taxonomy" id="3127016"/>
    <lineage>
        <taxon>Bacteria</taxon>
        <taxon>Bacillati</taxon>
        <taxon>Candidatus Dormiibacterota</taxon>
        <taxon>Candidatus Dormibacteria</taxon>
        <taxon>Candidatus Dormibacterales</taxon>
        <taxon>Candidatus Dormibacteraceae</taxon>
        <taxon>Candidatus Nephthysia</taxon>
    </lineage>
</organism>
<dbReference type="GO" id="GO:0006450">
    <property type="term" value="P:regulation of translational fidelity"/>
    <property type="evidence" value="ECO:0007669"/>
    <property type="project" value="TreeGrafter"/>
</dbReference>
<dbReference type="GO" id="GO:0000049">
    <property type="term" value="F:tRNA binding"/>
    <property type="evidence" value="ECO:0007669"/>
    <property type="project" value="TreeGrafter"/>
</dbReference>
<dbReference type="InterPro" id="IPR017945">
    <property type="entry name" value="DHBP_synth_RibB-like_a/b_dom"/>
</dbReference>
<dbReference type="GO" id="GO:0061710">
    <property type="term" value="F:L-threonylcarbamoyladenylate synthase"/>
    <property type="evidence" value="ECO:0007669"/>
    <property type="project" value="UniProtKB-EC"/>
</dbReference>
<reference evidence="13" key="1">
    <citation type="submission" date="2020-10" db="EMBL/GenBank/DDBJ databases">
        <title>Ca. Dormibacterota MAGs.</title>
        <authorList>
            <person name="Montgomery K."/>
        </authorList>
    </citation>
    <scope>NUCLEOTIDE SEQUENCE [LARGE SCALE GENOMIC DNA]</scope>
    <source>
        <strain evidence="13">SC8812_S17_10</strain>
    </source>
</reference>
<evidence type="ECO:0000256" key="8">
    <source>
        <dbReference type="ARBA" id="ARBA00022741"/>
    </source>
</evidence>
<evidence type="ECO:0000256" key="6">
    <source>
        <dbReference type="ARBA" id="ARBA00022694"/>
    </source>
</evidence>
<keyword evidence="9" id="KW-0067">ATP-binding</keyword>
<evidence type="ECO:0000256" key="4">
    <source>
        <dbReference type="ARBA" id="ARBA00022490"/>
    </source>
</evidence>
<feature type="domain" description="YrdC-like" evidence="12">
    <location>
        <begin position="17"/>
        <end position="111"/>
    </location>
</feature>
<protein>
    <recommendedName>
        <fullName evidence="10">L-threonylcarbamoyladenylate synthase</fullName>
        <ecNumber evidence="3">2.7.7.87</ecNumber>
    </recommendedName>
    <alternativeName>
        <fullName evidence="10">L-threonylcarbamoyladenylate synthase</fullName>
    </alternativeName>
</protein>
<dbReference type="EC" id="2.7.7.87" evidence="3"/>
<name>A0A934N897_9BACT</name>
<dbReference type="InterPro" id="IPR006070">
    <property type="entry name" value="Sua5-like_dom"/>
</dbReference>
<keyword evidence="14" id="KW-1185">Reference proteome</keyword>
<dbReference type="PROSITE" id="PS51163">
    <property type="entry name" value="YRDC"/>
    <property type="match status" value="1"/>
</dbReference>
<evidence type="ECO:0000256" key="2">
    <source>
        <dbReference type="ARBA" id="ARBA00007663"/>
    </source>
</evidence>
<keyword evidence="4" id="KW-0963">Cytoplasm</keyword>
<evidence type="ECO:0000256" key="5">
    <source>
        <dbReference type="ARBA" id="ARBA00022679"/>
    </source>
</evidence>
<sequence>MPNPPTASRADILPSGEAGIKRALEFLRAGEVIGFPTDTVYGLAALAADQAAVRRIYELKGRSLSQPLVLMLADPDAVGAWAVVDERSRRYMRRWWPGPLTLVLPAAPGLR</sequence>
<evidence type="ECO:0000313" key="13">
    <source>
        <dbReference type="EMBL" id="MBJ7597364.1"/>
    </source>
</evidence>
<gene>
    <name evidence="13" type="ORF">JF922_04680</name>
</gene>
<feature type="non-terminal residue" evidence="13">
    <location>
        <position position="111"/>
    </location>
</feature>
<dbReference type="SUPFAM" id="SSF55821">
    <property type="entry name" value="YrdC/RibB"/>
    <property type="match status" value="1"/>
</dbReference>
<proteinExistence type="inferred from homology"/>
<comment type="subcellular location">
    <subcellularLocation>
        <location evidence="1">Cytoplasm</location>
    </subcellularLocation>
</comment>
<evidence type="ECO:0000313" key="14">
    <source>
        <dbReference type="Proteomes" id="UP000612893"/>
    </source>
</evidence>
<dbReference type="Pfam" id="PF01300">
    <property type="entry name" value="Sua5_yciO_yrdC"/>
    <property type="match status" value="1"/>
</dbReference>
<evidence type="ECO:0000256" key="10">
    <source>
        <dbReference type="ARBA" id="ARBA00029774"/>
    </source>
</evidence>
<dbReference type="GO" id="GO:0003725">
    <property type="term" value="F:double-stranded RNA binding"/>
    <property type="evidence" value="ECO:0007669"/>
    <property type="project" value="InterPro"/>
</dbReference>
<evidence type="ECO:0000256" key="3">
    <source>
        <dbReference type="ARBA" id="ARBA00012584"/>
    </source>
</evidence>
<keyword evidence="8" id="KW-0547">Nucleotide-binding</keyword>
<comment type="catalytic activity">
    <reaction evidence="11">
        <text>L-threonine + hydrogencarbonate + ATP = L-threonylcarbamoyladenylate + diphosphate + H2O</text>
        <dbReference type="Rhea" id="RHEA:36407"/>
        <dbReference type="ChEBI" id="CHEBI:15377"/>
        <dbReference type="ChEBI" id="CHEBI:17544"/>
        <dbReference type="ChEBI" id="CHEBI:30616"/>
        <dbReference type="ChEBI" id="CHEBI:33019"/>
        <dbReference type="ChEBI" id="CHEBI:57926"/>
        <dbReference type="ChEBI" id="CHEBI:73682"/>
        <dbReference type="EC" id="2.7.7.87"/>
    </reaction>
</comment>
<comment type="similarity">
    <text evidence="2">Belongs to the SUA5 family.</text>
</comment>
<dbReference type="PANTHER" id="PTHR17490:SF16">
    <property type="entry name" value="THREONYLCARBAMOYL-AMP SYNTHASE"/>
    <property type="match status" value="1"/>
</dbReference>
<evidence type="ECO:0000259" key="12">
    <source>
        <dbReference type="PROSITE" id="PS51163"/>
    </source>
</evidence>
<evidence type="ECO:0000256" key="7">
    <source>
        <dbReference type="ARBA" id="ARBA00022695"/>
    </source>
</evidence>